<proteinExistence type="predicted"/>
<sequence length="171" mass="17958">MSTHVSPVPSEKRNHAPAPPTGSPVVPVDVVRQLMAAANQNSVRHLLVRTLDVEIEIEVEPQTQPASTPPRESPPGDGPAREAGLVEVLAPAVGVVRLIRGDTGSAEPTVGAVVGPDDQVAQIEAMKMTTPVRAGHAGIIREVCVRDGDVVEFRQPLLRLEPAGEVSDDAS</sequence>
<feature type="domain" description="Lipoyl-binding" evidence="3">
    <location>
        <begin position="85"/>
        <end position="161"/>
    </location>
</feature>
<accession>A0A1R0L429</accession>
<organism evidence="4 5">
    <name type="scientific">Amycolatopsis coloradensis</name>
    <dbReference type="NCBI Taxonomy" id="76021"/>
    <lineage>
        <taxon>Bacteria</taxon>
        <taxon>Bacillati</taxon>
        <taxon>Actinomycetota</taxon>
        <taxon>Actinomycetes</taxon>
        <taxon>Pseudonocardiales</taxon>
        <taxon>Pseudonocardiaceae</taxon>
        <taxon>Amycolatopsis</taxon>
    </lineage>
</organism>
<dbReference type="InterPro" id="IPR000089">
    <property type="entry name" value="Biotin_lipoyl"/>
</dbReference>
<dbReference type="PANTHER" id="PTHR45266">
    <property type="entry name" value="OXALOACETATE DECARBOXYLASE ALPHA CHAIN"/>
    <property type="match status" value="1"/>
</dbReference>
<evidence type="ECO:0000313" key="5">
    <source>
        <dbReference type="Proteomes" id="UP000187486"/>
    </source>
</evidence>
<feature type="compositionally biased region" description="Pro residues" evidence="2">
    <location>
        <begin position="67"/>
        <end position="77"/>
    </location>
</feature>
<dbReference type="OrthoDB" id="9811735at2"/>
<dbReference type="RefSeq" id="WP_143252793.1">
    <property type="nucleotide sequence ID" value="NZ_JBEZVB010000036.1"/>
</dbReference>
<reference evidence="4 5" key="1">
    <citation type="submission" date="2016-01" db="EMBL/GenBank/DDBJ databases">
        <title>Amycolatopsis coloradensis genome sequencing and assembly.</title>
        <authorList>
            <person name="Mayilraj S."/>
        </authorList>
    </citation>
    <scope>NUCLEOTIDE SEQUENCE [LARGE SCALE GENOMIC DNA]</scope>
    <source>
        <strain evidence="4 5">DSM 44225</strain>
    </source>
</reference>
<protein>
    <recommendedName>
        <fullName evidence="3">Lipoyl-binding domain-containing protein</fullName>
    </recommendedName>
</protein>
<dbReference type="Gene3D" id="2.40.50.100">
    <property type="match status" value="1"/>
</dbReference>
<dbReference type="STRING" id="76021.BS329_01675"/>
<dbReference type="CDD" id="cd06850">
    <property type="entry name" value="biotinyl_domain"/>
    <property type="match status" value="1"/>
</dbReference>
<feature type="region of interest" description="Disordered" evidence="2">
    <location>
        <begin position="1"/>
        <end position="24"/>
    </location>
</feature>
<dbReference type="InterPro" id="IPR011053">
    <property type="entry name" value="Single_hybrid_motif"/>
</dbReference>
<dbReference type="SUPFAM" id="SSF51230">
    <property type="entry name" value="Single hybrid motif"/>
    <property type="match status" value="1"/>
</dbReference>
<name>A0A1R0L429_9PSEU</name>
<comment type="caution">
    <text evidence="4">The sequence shown here is derived from an EMBL/GenBank/DDBJ whole genome shotgun (WGS) entry which is preliminary data.</text>
</comment>
<keyword evidence="5" id="KW-1185">Reference proteome</keyword>
<dbReference type="InterPro" id="IPR050709">
    <property type="entry name" value="Biotin_Carboxyl_Carrier/Decarb"/>
</dbReference>
<dbReference type="Pfam" id="PF00364">
    <property type="entry name" value="Biotin_lipoyl"/>
    <property type="match status" value="1"/>
</dbReference>
<keyword evidence="1" id="KW-0092">Biotin</keyword>
<dbReference type="InterPro" id="IPR001882">
    <property type="entry name" value="Biotin_BS"/>
</dbReference>
<gene>
    <name evidence="4" type="ORF">BS329_01675</name>
</gene>
<dbReference type="PROSITE" id="PS00188">
    <property type="entry name" value="BIOTIN"/>
    <property type="match status" value="1"/>
</dbReference>
<dbReference type="Proteomes" id="UP000187486">
    <property type="component" value="Unassembled WGS sequence"/>
</dbReference>
<dbReference type="PROSITE" id="PS50968">
    <property type="entry name" value="BIOTINYL_LIPOYL"/>
    <property type="match status" value="1"/>
</dbReference>
<evidence type="ECO:0000259" key="3">
    <source>
        <dbReference type="PROSITE" id="PS50968"/>
    </source>
</evidence>
<evidence type="ECO:0000256" key="1">
    <source>
        <dbReference type="ARBA" id="ARBA00023267"/>
    </source>
</evidence>
<evidence type="ECO:0000256" key="2">
    <source>
        <dbReference type="SAM" id="MobiDB-lite"/>
    </source>
</evidence>
<dbReference type="PANTHER" id="PTHR45266:SF3">
    <property type="entry name" value="OXALOACETATE DECARBOXYLASE ALPHA CHAIN"/>
    <property type="match status" value="1"/>
</dbReference>
<feature type="region of interest" description="Disordered" evidence="2">
    <location>
        <begin position="58"/>
        <end position="83"/>
    </location>
</feature>
<evidence type="ECO:0000313" key="4">
    <source>
        <dbReference type="EMBL" id="OLZ57406.1"/>
    </source>
</evidence>
<dbReference type="AlphaFoldDB" id="A0A1R0L429"/>
<dbReference type="EMBL" id="MQUQ01000001">
    <property type="protein sequence ID" value="OLZ57406.1"/>
    <property type="molecule type" value="Genomic_DNA"/>
</dbReference>